<keyword evidence="4" id="KW-1185">Reference proteome</keyword>
<feature type="region of interest" description="Disordered" evidence="1">
    <location>
        <begin position="193"/>
        <end position="213"/>
    </location>
</feature>
<keyword evidence="2" id="KW-0812">Transmembrane</keyword>
<feature type="compositionally biased region" description="Basic and acidic residues" evidence="1">
    <location>
        <begin position="193"/>
        <end position="207"/>
    </location>
</feature>
<keyword evidence="2" id="KW-1133">Transmembrane helix</keyword>
<accession>A0A4R5BDF8</accession>
<name>A0A4R5BDF8_9ACTN</name>
<evidence type="ECO:0000313" key="4">
    <source>
        <dbReference type="Proteomes" id="UP000294513"/>
    </source>
</evidence>
<comment type="caution">
    <text evidence="3">The sequence shown here is derived from an EMBL/GenBank/DDBJ whole genome shotgun (WGS) entry which is preliminary data.</text>
</comment>
<dbReference type="OrthoDB" id="3477526at2"/>
<proteinExistence type="predicted"/>
<evidence type="ECO:0000313" key="3">
    <source>
        <dbReference type="EMBL" id="TDD83289.1"/>
    </source>
</evidence>
<dbReference type="Proteomes" id="UP000294513">
    <property type="component" value="Unassembled WGS sequence"/>
</dbReference>
<sequence>MIVAGVAAAPAVGAGLFMDEMRAWEALAGIAFWLVLVLWLVGGGVARLRRAARSRWTAFAIEPEGVRVGARFGCPPQFFPWTDVDAVVRFDVPRIVRREPVRHLGVSLRRDAPGGLADFGARLTAARENPALPEADREILDHMAERLAEETFPRDHAVSAYVRQRDWRFDRRALERALRDLAPGIPLVELPADRPPHEWLDDRDHLDGMAPAE</sequence>
<evidence type="ECO:0000256" key="1">
    <source>
        <dbReference type="SAM" id="MobiDB-lite"/>
    </source>
</evidence>
<organism evidence="3 4">
    <name type="scientific">Actinomadura rubrisoli</name>
    <dbReference type="NCBI Taxonomy" id="2530368"/>
    <lineage>
        <taxon>Bacteria</taxon>
        <taxon>Bacillati</taxon>
        <taxon>Actinomycetota</taxon>
        <taxon>Actinomycetes</taxon>
        <taxon>Streptosporangiales</taxon>
        <taxon>Thermomonosporaceae</taxon>
        <taxon>Actinomadura</taxon>
    </lineage>
</organism>
<protein>
    <submittedName>
        <fullName evidence="3">Uncharacterized protein</fullName>
    </submittedName>
</protein>
<gene>
    <name evidence="3" type="ORF">E1298_21480</name>
</gene>
<dbReference type="AlphaFoldDB" id="A0A4R5BDF8"/>
<keyword evidence="2" id="KW-0472">Membrane</keyword>
<dbReference type="EMBL" id="SMKU01000114">
    <property type="protein sequence ID" value="TDD83289.1"/>
    <property type="molecule type" value="Genomic_DNA"/>
</dbReference>
<feature type="transmembrane region" description="Helical" evidence="2">
    <location>
        <begin position="23"/>
        <end position="46"/>
    </location>
</feature>
<evidence type="ECO:0000256" key="2">
    <source>
        <dbReference type="SAM" id="Phobius"/>
    </source>
</evidence>
<dbReference type="RefSeq" id="WP_131895992.1">
    <property type="nucleotide sequence ID" value="NZ_SMKU01000114.1"/>
</dbReference>
<reference evidence="3 4" key="1">
    <citation type="submission" date="2019-03" db="EMBL/GenBank/DDBJ databases">
        <title>Draft genome sequences of novel Actinobacteria.</title>
        <authorList>
            <person name="Sahin N."/>
            <person name="Ay H."/>
            <person name="Saygin H."/>
        </authorList>
    </citation>
    <scope>NUCLEOTIDE SEQUENCE [LARGE SCALE GENOMIC DNA]</scope>
    <source>
        <strain evidence="3 4">H3C3</strain>
    </source>
</reference>